<dbReference type="InterPro" id="IPR050091">
    <property type="entry name" value="PKS_NRPS_Biosynth_Enz"/>
</dbReference>
<feature type="active site" description="Proton donor; for dehydratase activity" evidence="5">
    <location>
        <position position="1097"/>
    </location>
</feature>
<dbReference type="Pfam" id="PF08659">
    <property type="entry name" value="KR"/>
    <property type="match status" value="1"/>
</dbReference>
<dbReference type="InterPro" id="IPR009081">
    <property type="entry name" value="PP-bd_ACP"/>
</dbReference>
<dbReference type="Pfam" id="PF00550">
    <property type="entry name" value="PP-binding"/>
    <property type="match status" value="1"/>
</dbReference>
<dbReference type="Pfam" id="PF08240">
    <property type="entry name" value="ADH_N"/>
    <property type="match status" value="1"/>
</dbReference>
<dbReference type="InterPro" id="IPR020806">
    <property type="entry name" value="PKS_PP-bd"/>
</dbReference>
<dbReference type="InterPro" id="IPR057326">
    <property type="entry name" value="KR_dom"/>
</dbReference>
<dbReference type="InterPro" id="IPR011032">
    <property type="entry name" value="GroES-like_sf"/>
</dbReference>
<feature type="active site" description="Proton acceptor; for dehydratase activity" evidence="5">
    <location>
        <position position="933"/>
    </location>
</feature>
<feature type="region of interest" description="N-terminal hotdog fold" evidence="5">
    <location>
        <begin position="904"/>
        <end position="1023"/>
    </location>
</feature>
<keyword evidence="3 9" id="KW-0808">Transferase</keyword>
<dbReference type="GO" id="GO:0016491">
    <property type="term" value="F:oxidoreductase activity"/>
    <property type="evidence" value="ECO:0007669"/>
    <property type="project" value="InterPro"/>
</dbReference>
<dbReference type="PROSITE" id="PS50075">
    <property type="entry name" value="CARRIER"/>
    <property type="match status" value="1"/>
</dbReference>
<dbReference type="SMART" id="SM00826">
    <property type="entry name" value="PKS_DH"/>
    <property type="match status" value="1"/>
</dbReference>
<dbReference type="PATRIC" id="fig|1454003.3.peg.525"/>
<dbReference type="SMART" id="SM01294">
    <property type="entry name" value="PKS_PP_betabranch"/>
    <property type="match status" value="1"/>
</dbReference>
<dbReference type="SMART" id="SM00829">
    <property type="entry name" value="PKS_ER"/>
    <property type="match status" value="1"/>
</dbReference>
<dbReference type="Pfam" id="PF21089">
    <property type="entry name" value="PKS_DH_N"/>
    <property type="match status" value="1"/>
</dbReference>
<dbReference type="SMART" id="SM00823">
    <property type="entry name" value="PKS_PP"/>
    <property type="match status" value="1"/>
</dbReference>
<dbReference type="CDD" id="cd05195">
    <property type="entry name" value="enoyl_red"/>
    <property type="match status" value="1"/>
</dbReference>
<dbReference type="InterPro" id="IPR036736">
    <property type="entry name" value="ACP-like_sf"/>
</dbReference>
<feature type="region of interest" description="C-terminal hotdog fold" evidence="5">
    <location>
        <begin position="1036"/>
        <end position="1182"/>
    </location>
</feature>
<dbReference type="InterPro" id="IPR036291">
    <property type="entry name" value="NAD(P)-bd_dom_sf"/>
</dbReference>
<dbReference type="EMBL" id="JEMX01000011">
    <property type="protein sequence ID" value="EXI82404.1"/>
    <property type="molecule type" value="Genomic_DNA"/>
</dbReference>
<dbReference type="InterPro" id="IPR020843">
    <property type="entry name" value="ER"/>
</dbReference>
<dbReference type="InterPro" id="IPR014043">
    <property type="entry name" value="Acyl_transferase_dom"/>
</dbReference>
<dbReference type="Gene3D" id="3.40.366.10">
    <property type="entry name" value="Malonyl-Coenzyme A Acyl Carrier Protein, domain 2"/>
    <property type="match status" value="1"/>
</dbReference>
<keyword evidence="1" id="KW-0596">Phosphopantetheine</keyword>
<dbReference type="GO" id="GO:0006633">
    <property type="term" value="P:fatty acid biosynthetic process"/>
    <property type="evidence" value="ECO:0007669"/>
    <property type="project" value="InterPro"/>
</dbReference>
<dbReference type="Pfam" id="PF02801">
    <property type="entry name" value="Ketoacyl-synt_C"/>
    <property type="match status" value="1"/>
</dbReference>
<evidence type="ECO:0000313" key="9">
    <source>
        <dbReference type="EMBL" id="EXI82404.1"/>
    </source>
</evidence>
<dbReference type="CDD" id="cd00833">
    <property type="entry name" value="PKS"/>
    <property type="match status" value="1"/>
</dbReference>
<dbReference type="InterPro" id="IPR049551">
    <property type="entry name" value="PKS_DH_C"/>
</dbReference>
<dbReference type="SMART" id="SM00822">
    <property type="entry name" value="PKS_KR"/>
    <property type="match status" value="1"/>
</dbReference>
<evidence type="ECO:0000259" key="6">
    <source>
        <dbReference type="PROSITE" id="PS50075"/>
    </source>
</evidence>
<feature type="domain" description="Carrier" evidence="6">
    <location>
        <begin position="2440"/>
        <end position="2514"/>
    </location>
</feature>
<sequence>MTGRVAITGYSFRMPGTSTSQYWQDLLDCRDLVTQVDPGRWAQDSFLHPRRNHPGTSYTFAAGSLGDIANFDAAFFGISPREAALMDPQQRLLLEMSWEAIENSGIKPSSLRGSRCGVYVGIASADYSYRLADDLAVIDSMTATGNTASIAANRISYVFDLCGPSMAIDTACSSSMVAFHQACRSILSGENAQALAGGISLHLHPYGFLVFAKATMLSPRGRCSVFDASGDGYVRSEGGGLFFLKDYDQALADGDPILAVVAGSAVNTDGRKSGLTVPSPQVQAALLEQTYAQAGIDPRAIDYLEAHGTGTAVGDPIETLAIGEALGKRRDADKPLPIGSVKSNLGHLETASGVAGLVKALHCIKHRVVPATIGVETPNPNIKLDDWNIEVVTRPLALKETGKLIVGINSFGFGGSNAHVILESHQQAEGEAPATSGAGLLPLIVSARDSAALQAAARDFADFLTDQPASALYDIAYTAAFRRERHPQQAIVFGRDAKAIASAFRDFAEETNAAEKVSAGTAAATVDSGSGLATPAGLAFVYTGNGSQWAGMGKRLLSEEPVFRDAIREVDALFRRHATYSLEDELAGVNGEENRYELTEIAQPALFAMQVGITRMLAQRGLTPSVVTGHSVGEVAAAWASGALSLAEAVHVIYQRSRLQGTTKGLGQMCAVALGQEAALALLDELGLASLLTLAGVNSARGVTIAGKAEQLAVLEATLEERNIFHKRLDLDYAFHSAAMDGIEVELREVLADLAPRESELPFCSTVSGKQLAGRQLDAEYWWQNIRQPVLFASAINTILDDGANIFIEIGPSPILRSYLNDCLKERAIEGRVIATGRPADDSPQGVWGAASQAIIAGANPDWQPFFPRPGRFVQLPSYPWQRERHWHPVTAASAGLIYRRKLHPLLGYPLPQHALIWENELDTQLCPVLADHVVGEATVFPGSAFAEMALAAAAAWQPDAVAAIENLEIRTPLLISDERSTNVRTTIHAHDGSLSIESREQLASEPWMLHATARLLHDTEDALLREKGPALPGRQPDFDASSHAALTRAVGIAYGPAFQCIDHGWVQGNSVLAVYRIAASVDSQLASHHLHPALLDCAFQLIFQLLKNAVETHDGLAFVPVRMGRIALRSGMARPSFARATLLRRSSRSLQAEFAIFAADGSTIAVVSDVRFRSVRLSRNAADQLRCLAYHAIPRPHPLSPAARPSIAHDKVRAALLDLVRRAALKGTHRRYSEEVDPLLDSLCSRFTRRALQSLSPDGQSLPAHAVHACQTATPEIAPYLTQLLSLAENDCSLASADSGWEIVPDVRDQSSAQDIWNSLVTDDPDYFQIVHSVGLVGMHLGELLAGQRSLSGVCPQESSLATLLRQVLGTRGKQKIGGALRDLIDGGLRDLPAGQRLGIVEISEGSPSFIMDACMALDCNRADYCFASTSAATLSEVAAQLKECSPGSETQLIADYPEAAGGKSASAASCALAILVLDFGSVELAIQAIDYARSRLLAGGSLIVIGQHPARWIDFVFGAQATGWSQTESGRWLSSQRPSYFWQQQLQVAGFTSSEPFEFSPDTLSGPYLLLGQLSESDASPSDTPRSTLRSWILFADQDGFSARLSDQLTRKLQARGDLVIEARVGESAQIEALLRETTANYGELDGIVHLAGILPEADGAPAEAAAGSDSADTIFDRQLARCTTAAGIFQACANTQTKTTCWLITANAANSLLPQRPGTAPTARVAADSALWGFGRTMLNEADHCAIRLIDLQTPLAVETAAAALDREFEQPDGEQEVILTSNGERYALRLGIEERPDGQVHEALEQPSLSLGFQLPGQLRNLRWEAHPRRELAPGEIEVEVHATGLNFRDVMYALGLLSDEAIENGFAGPTLGFEFSGIVSRTGSTDSVFNAGDDVVGFGPSSFGNRVVTQATAIAHLPPDISFEAAATIPSTFLTVYYALHHLAQLQPDEKVLIHGAAGGVGIAAVQVAKWLGAEIYATAGSDEKRDFLRLLGVDHIFDSRALTFADQIMAQTGGQGVDVVLNSLAGEAINRNFQVLKPFGRFLELGKRDFYENTKVGLRPFRNNISYFGIDADQLMLVRPDLTRRLFAEIMALFADGVFHPLPYRAFEAEDVVDAFRYMQQARQIGKIVITYGHGIKHVHLPKASTRQHLELTAEGSYLVSGGLQGFGLRTAEWLVSKGARQLILISRSGPQSAEARAAILRLEKQGVRVHAAACDVSDRVQLAALLAETTRTMPPLKGVVHAAAVIDDGLVRNLDGEQIRRVLAPKILGARHLDELTRACTLDLFILFSSATTVFGNPGQASYVAANAFLEALAEHRRASGLCATCVGWGPIEDVGFLARNEKIKEALQGRMGGNALNSATALDALEGMLLADRSGLAVLEVDWNALSRLLPSASSPKFQELAWHAEDRDGQEDQSEDIQRLLAELSDDELLVTFTDILSSEIGEILRISADKIDPERSLYDMGLDSLMGVELMIALESRFGIRLPVMALSQSPTISKLAARVIQQLRASEEADEPDQQVLLLAQAEQVARQQGADVSQEVISGVAKDMQSAAAAAAATTTVRAID</sequence>
<dbReference type="PANTHER" id="PTHR43775:SF37">
    <property type="entry name" value="SI:DKEY-61P9.11"/>
    <property type="match status" value="1"/>
</dbReference>
<dbReference type="Proteomes" id="UP000021816">
    <property type="component" value="Unassembled WGS sequence"/>
</dbReference>
<evidence type="ECO:0000256" key="2">
    <source>
        <dbReference type="ARBA" id="ARBA00022553"/>
    </source>
</evidence>
<accession>A0A011QU70</accession>
<dbReference type="Pfam" id="PF16197">
    <property type="entry name" value="KAsynt_C_assoc"/>
    <property type="match status" value="1"/>
</dbReference>
<dbReference type="GO" id="GO:0004315">
    <property type="term" value="F:3-oxoacyl-[acyl-carrier-protein] synthase activity"/>
    <property type="evidence" value="ECO:0007669"/>
    <property type="project" value="InterPro"/>
</dbReference>
<dbReference type="SUPFAM" id="SSF47336">
    <property type="entry name" value="ACP-like"/>
    <property type="match status" value="1"/>
</dbReference>
<name>A0A011QU70_9PROT</name>
<dbReference type="InterPro" id="IPR020841">
    <property type="entry name" value="PKS_Beta-ketoAc_synthase_dom"/>
</dbReference>
<dbReference type="InterPro" id="IPR016036">
    <property type="entry name" value="Malonyl_transacylase_ACP-bd"/>
</dbReference>
<feature type="domain" description="Ketosynthase family 3 (KS3)" evidence="7">
    <location>
        <begin position="2"/>
        <end position="424"/>
    </location>
</feature>
<dbReference type="Gene3D" id="1.10.1200.10">
    <property type="entry name" value="ACP-like"/>
    <property type="match status" value="1"/>
</dbReference>
<dbReference type="SUPFAM" id="SSF55048">
    <property type="entry name" value="Probable ACP-binding domain of malonyl-CoA ACP transacylase"/>
    <property type="match status" value="1"/>
</dbReference>
<dbReference type="PROSITE" id="PS00606">
    <property type="entry name" value="KS3_1"/>
    <property type="match status" value="1"/>
</dbReference>
<dbReference type="PANTHER" id="PTHR43775">
    <property type="entry name" value="FATTY ACID SYNTHASE"/>
    <property type="match status" value="1"/>
</dbReference>
<dbReference type="EC" id="2.3.1.94" evidence="9"/>
<evidence type="ECO:0000256" key="3">
    <source>
        <dbReference type="ARBA" id="ARBA00022679"/>
    </source>
</evidence>
<dbReference type="Gene3D" id="3.40.47.10">
    <property type="match status" value="1"/>
</dbReference>
<dbReference type="SUPFAM" id="SSF50129">
    <property type="entry name" value="GroES-like"/>
    <property type="match status" value="1"/>
</dbReference>
<dbReference type="Pfam" id="PF00109">
    <property type="entry name" value="ketoacyl-synt"/>
    <property type="match status" value="1"/>
</dbReference>
<dbReference type="InterPro" id="IPR018201">
    <property type="entry name" value="Ketoacyl_synth_AS"/>
</dbReference>
<organism evidence="9 10">
    <name type="scientific">Candidatus Accumulibacter appositus</name>
    <dbReference type="NCBI Taxonomy" id="1454003"/>
    <lineage>
        <taxon>Bacteria</taxon>
        <taxon>Pseudomonadati</taxon>
        <taxon>Pseudomonadota</taxon>
        <taxon>Betaproteobacteria</taxon>
        <taxon>Candidatus Accumulibacter</taxon>
    </lineage>
</organism>
<dbReference type="InterPro" id="IPR049552">
    <property type="entry name" value="PKS_DH_N"/>
</dbReference>
<evidence type="ECO:0000256" key="5">
    <source>
        <dbReference type="PROSITE-ProRule" id="PRU01363"/>
    </source>
</evidence>
<evidence type="ECO:0000259" key="7">
    <source>
        <dbReference type="PROSITE" id="PS52004"/>
    </source>
</evidence>
<dbReference type="SUPFAM" id="SSF52151">
    <property type="entry name" value="FabD/lysophospholipase-like"/>
    <property type="match status" value="1"/>
</dbReference>
<dbReference type="SUPFAM" id="SSF51735">
    <property type="entry name" value="NAD(P)-binding Rossmann-fold domains"/>
    <property type="match status" value="3"/>
</dbReference>
<dbReference type="InterPro" id="IPR014031">
    <property type="entry name" value="Ketoacyl_synth_C"/>
</dbReference>
<dbReference type="GO" id="GO:0008270">
    <property type="term" value="F:zinc ion binding"/>
    <property type="evidence" value="ECO:0007669"/>
    <property type="project" value="InterPro"/>
</dbReference>
<dbReference type="Pfam" id="PF00698">
    <property type="entry name" value="Acyl_transf_1"/>
    <property type="match status" value="1"/>
</dbReference>
<dbReference type="SMART" id="SM00825">
    <property type="entry name" value="PKS_KS"/>
    <property type="match status" value="1"/>
</dbReference>
<dbReference type="CDD" id="cd08955">
    <property type="entry name" value="KR_2_FAS_SDR_x"/>
    <property type="match status" value="1"/>
</dbReference>
<dbReference type="Pfam" id="PF13602">
    <property type="entry name" value="ADH_zinc_N_2"/>
    <property type="match status" value="1"/>
</dbReference>
<evidence type="ECO:0000256" key="4">
    <source>
        <dbReference type="ARBA" id="ARBA00023268"/>
    </source>
</evidence>
<gene>
    <name evidence="9" type="primary">eryA</name>
    <name evidence="9" type="ORF">AW10_00511</name>
</gene>
<dbReference type="InterPro" id="IPR016039">
    <property type="entry name" value="Thiolase-like"/>
</dbReference>
<dbReference type="InterPro" id="IPR049900">
    <property type="entry name" value="PKS_mFAS_DH"/>
</dbReference>
<dbReference type="InterPro" id="IPR014030">
    <property type="entry name" value="Ketoacyl_synth_N"/>
</dbReference>
<proteinExistence type="predicted"/>
<dbReference type="Gene3D" id="3.10.129.110">
    <property type="entry name" value="Polyketide synthase dehydratase"/>
    <property type="match status" value="1"/>
</dbReference>
<feature type="domain" description="PKS/mFAS DH" evidence="8">
    <location>
        <begin position="904"/>
        <end position="1182"/>
    </location>
</feature>
<keyword evidence="9" id="KW-0012">Acyltransferase</keyword>
<dbReference type="InterPro" id="IPR013154">
    <property type="entry name" value="ADH-like_N"/>
</dbReference>
<keyword evidence="4" id="KW-0511">Multifunctional enzyme</keyword>
<dbReference type="PROSITE" id="PS01162">
    <property type="entry name" value="QOR_ZETA_CRYSTAL"/>
    <property type="match status" value="1"/>
</dbReference>
<dbReference type="PROSITE" id="PS52019">
    <property type="entry name" value="PKS_MFAS_DH"/>
    <property type="match status" value="1"/>
</dbReference>
<dbReference type="InterPro" id="IPR042104">
    <property type="entry name" value="PKS_dehydratase_sf"/>
</dbReference>
<dbReference type="SUPFAM" id="SSF53901">
    <property type="entry name" value="Thiolase-like"/>
    <property type="match status" value="1"/>
</dbReference>
<reference evidence="9 10" key="1">
    <citation type="submission" date="2014-02" db="EMBL/GenBank/DDBJ databases">
        <title>Expanding our view of genomic diversity in Candidatus Accumulibacter clades.</title>
        <authorList>
            <person name="Skennerton C.T."/>
            <person name="Barr J.J."/>
            <person name="Slater F.R."/>
            <person name="Bond P.L."/>
            <person name="Tyson G.W."/>
        </authorList>
    </citation>
    <scope>NUCLEOTIDE SEQUENCE [LARGE SCALE GENOMIC DNA]</scope>
    <source>
        <strain evidence="10">BA-92</strain>
    </source>
</reference>
<dbReference type="InterPro" id="IPR001227">
    <property type="entry name" value="Ac_transferase_dom_sf"/>
</dbReference>
<dbReference type="GO" id="GO:0047879">
    <property type="term" value="F:erythronolide synthase activity"/>
    <property type="evidence" value="ECO:0007669"/>
    <property type="project" value="UniProtKB-EC"/>
</dbReference>
<dbReference type="GO" id="GO:0004312">
    <property type="term" value="F:fatty acid synthase activity"/>
    <property type="evidence" value="ECO:0007669"/>
    <property type="project" value="TreeGrafter"/>
</dbReference>
<dbReference type="Gene3D" id="3.90.180.10">
    <property type="entry name" value="Medium-chain alcohol dehydrogenases, catalytic domain"/>
    <property type="match status" value="1"/>
</dbReference>
<dbReference type="PROSITE" id="PS52004">
    <property type="entry name" value="KS3_2"/>
    <property type="match status" value="1"/>
</dbReference>
<dbReference type="STRING" id="1454003.AW10_00511"/>
<evidence type="ECO:0000313" key="10">
    <source>
        <dbReference type="Proteomes" id="UP000021816"/>
    </source>
</evidence>
<dbReference type="GO" id="GO:0031177">
    <property type="term" value="F:phosphopantetheine binding"/>
    <property type="evidence" value="ECO:0007669"/>
    <property type="project" value="InterPro"/>
</dbReference>
<evidence type="ECO:0000259" key="8">
    <source>
        <dbReference type="PROSITE" id="PS52019"/>
    </source>
</evidence>
<keyword evidence="2" id="KW-0597">Phosphoprotein</keyword>
<protein>
    <submittedName>
        <fullName evidence="9">Erythronolide synthase, modules 3 and 4</fullName>
        <ecNumber evidence="9">2.3.1.94</ecNumber>
    </submittedName>
</protein>
<dbReference type="InterPro" id="IPR016035">
    <property type="entry name" value="Acyl_Trfase/lysoPLipase"/>
</dbReference>
<dbReference type="InterPro" id="IPR013968">
    <property type="entry name" value="PKS_KR"/>
</dbReference>
<dbReference type="InterPro" id="IPR032821">
    <property type="entry name" value="PKS_assoc"/>
</dbReference>
<evidence type="ECO:0000256" key="1">
    <source>
        <dbReference type="ARBA" id="ARBA00022450"/>
    </source>
</evidence>
<dbReference type="InterPro" id="IPR020807">
    <property type="entry name" value="PKS_DH"/>
</dbReference>
<dbReference type="FunFam" id="3.40.50.720:FF:000209">
    <property type="entry name" value="Polyketide synthase Pks12"/>
    <property type="match status" value="1"/>
</dbReference>
<dbReference type="Pfam" id="PF14765">
    <property type="entry name" value="PS-DH"/>
    <property type="match status" value="1"/>
</dbReference>
<dbReference type="Gene3D" id="3.40.50.720">
    <property type="entry name" value="NAD(P)-binding Rossmann-like Domain"/>
    <property type="match status" value="3"/>
</dbReference>
<dbReference type="InterPro" id="IPR002364">
    <property type="entry name" value="Quin_OxRdtase/zeta-crystal_CS"/>
</dbReference>
<comment type="caution">
    <text evidence="9">The sequence shown here is derived from an EMBL/GenBank/DDBJ whole genome shotgun (WGS) entry which is preliminary data.</text>
</comment>
<dbReference type="Gene3D" id="3.30.70.3290">
    <property type="match status" value="1"/>
</dbReference>
<dbReference type="SMART" id="SM00827">
    <property type="entry name" value="PKS_AT"/>
    <property type="match status" value="1"/>
</dbReference>